<dbReference type="CDD" id="cd09274">
    <property type="entry name" value="RNase_HI_RT_Ty3"/>
    <property type="match status" value="1"/>
</dbReference>
<dbReference type="GO" id="GO:0003964">
    <property type="term" value="F:RNA-directed DNA polymerase activity"/>
    <property type="evidence" value="ECO:0007669"/>
    <property type="project" value="UniProtKB-KW"/>
</dbReference>
<proteinExistence type="predicted"/>
<evidence type="ECO:0000256" key="6">
    <source>
        <dbReference type="ARBA" id="ARBA00022918"/>
    </source>
</evidence>
<dbReference type="Pfam" id="PF17917">
    <property type="entry name" value="RT_RNaseH"/>
    <property type="match status" value="1"/>
</dbReference>
<dbReference type="FunFam" id="3.30.70.270:FF:000020">
    <property type="entry name" value="Transposon Tf2-6 polyprotein-like Protein"/>
    <property type="match status" value="1"/>
</dbReference>
<feature type="compositionally biased region" description="Acidic residues" evidence="8">
    <location>
        <begin position="644"/>
        <end position="657"/>
    </location>
</feature>
<keyword evidence="5" id="KW-0378">Hydrolase</keyword>
<dbReference type="PANTHER" id="PTHR35046">
    <property type="entry name" value="ZINC KNUCKLE (CCHC-TYPE) FAMILY PROTEIN"/>
    <property type="match status" value="1"/>
</dbReference>
<evidence type="ECO:0000313" key="11">
    <source>
        <dbReference type="Proteomes" id="UP000188268"/>
    </source>
</evidence>
<protein>
    <submittedName>
        <fullName evidence="10">Zinc finger, CCHC-type</fullName>
    </submittedName>
</protein>
<evidence type="ECO:0000256" key="7">
    <source>
        <dbReference type="PROSITE-ProRule" id="PRU00047"/>
    </source>
</evidence>
<dbReference type="Gramene" id="OMO51944">
    <property type="protein sequence ID" value="OMO51944"/>
    <property type="gene ID" value="CCACVL1_29483"/>
</dbReference>
<dbReference type="InterPro" id="IPR036875">
    <property type="entry name" value="Znf_CCHC_sf"/>
</dbReference>
<dbReference type="EMBL" id="AWWV01015646">
    <property type="protein sequence ID" value="OMO51944.1"/>
    <property type="molecule type" value="Genomic_DNA"/>
</dbReference>
<evidence type="ECO:0000256" key="4">
    <source>
        <dbReference type="ARBA" id="ARBA00022759"/>
    </source>
</evidence>
<evidence type="ECO:0000313" key="10">
    <source>
        <dbReference type="EMBL" id="OMO51944.1"/>
    </source>
</evidence>
<feature type="compositionally biased region" description="Basic and acidic residues" evidence="8">
    <location>
        <begin position="12"/>
        <end position="23"/>
    </location>
</feature>
<keyword evidence="7" id="KW-0863">Zinc-finger</keyword>
<dbReference type="GO" id="GO:0008270">
    <property type="term" value="F:zinc ion binding"/>
    <property type="evidence" value="ECO:0007669"/>
    <property type="project" value="UniProtKB-KW"/>
</dbReference>
<feature type="region of interest" description="Disordered" evidence="8">
    <location>
        <begin position="1232"/>
        <end position="1274"/>
    </location>
</feature>
<dbReference type="Pfam" id="PF24626">
    <property type="entry name" value="SH3_Tf2-1"/>
    <property type="match status" value="1"/>
</dbReference>
<feature type="compositionally biased region" description="Basic and acidic residues" evidence="8">
    <location>
        <begin position="123"/>
        <end position="147"/>
    </location>
</feature>
<accession>A0A1R3G1K2</accession>
<dbReference type="Proteomes" id="UP000188268">
    <property type="component" value="Unassembled WGS sequence"/>
</dbReference>
<dbReference type="SUPFAM" id="SSF56672">
    <property type="entry name" value="DNA/RNA polymerases"/>
    <property type="match status" value="1"/>
</dbReference>
<dbReference type="Gene3D" id="3.30.70.270">
    <property type="match status" value="2"/>
</dbReference>
<evidence type="ECO:0000256" key="8">
    <source>
        <dbReference type="SAM" id="MobiDB-lite"/>
    </source>
</evidence>
<dbReference type="Pfam" id="PF03732">
    <property type="entry name" value="Retrotrans_gag"/>
    <property type="match status" value="1"/>
</dbReference>
<reference evidence="10 11" key="1">
    <citation type="submission" date="2013-09" db="EMBL/GenBank/DDBJ databases">
        <title>Corchorus capsularis genome sequencing.</title>
        <authorList>
            <person name="Alam M."/>
            <person name="Haque M.S."/>
            <person name="Islam M.S."/>
            <person name="Emdad E.M."/>
            <person name="Islam M.M."/>
            <person name="Ahmed B."/>
            <person name="Halim A."/>
            <person name="Hossen Q.M.M."/>
            <person name="Hossain M.Z."/>
            <person name="Ahmed R."/>
            <person name="Khan M.M."/>
            <person name="Islam R."/>
            <person name="Rashid M.M."/>
            <person name="Khan S.A."/>
            <person name="Rahman M.S."/>
            <person name="Alam M."/>
        </authorList>
    </citation>
    <scope>NUCLEOTIDE SEQUENCE [LARGE SCALE GENOMIC DNA]</scope>
    <source>
        <strain evidence="11">cv. CVL-1</strain>
        <tissue evidence="10">Whole seedling</tissue>
    </source>
</reference>
<feature type="region of interest" description="Disordered" evidence="8">
    <location>
        <begin position="317"/>
        <end position="341"/>
    </location>
</feature>
<name>A0A1R3G1K2_COCAP</name>
<keyword evidence="7" id="KW-0862">Zinc</keyword>
<evidence type="ECO:0000256" key="1">
    <source>
        <dbReference type="ARBA" id="ARBA00022679"/>
    </source>
</evidence>
<feature type="region of interest" description="Disordered" evidence="8">
    <location>
        <begin position="556"/>
        <end position="599"/>
    </location>
</feature>
<keyword evidence="3" id="KW-0540">Nuclease</keyword>
<keyword evidence="6" id="KW-0695">RNA-directed DNA polymerase</keyword>
<dbReference type="SMART" id="SM00343">
    <property type="entry name" value="ZnF_C2HC"/>
    <property type="match status" value="1"/>
</dbReference>
<dbReference type="InterPro" id="IPR005162">
    <property type="entry name" value="Retrotrans_gag_dom"/>
</dbReference>
<dbReference type="InterPro" id="IPR043128">
    <property type="entry name" value="Rev_trsase/Diguanyl_cyclase"/>
</dbReference>
<dbReference type="PANTHER" id="PTHR35046:SF9">
    <property type="entry name" value="RNA-DIRECTED DNA POLYMERASE"/>
    <property type="match status" value="1"/>
</dbReference>
<organism evidence="10 11">
    <name type="scientific">Corchorus capsularis</name>
    <name type="common">Jute</name>
    <dbReference type="NCBI Taxonomy" id="210143"/>
    <lineage>
        <taxon>Eukaryota</taxon>
        <taxon>Viridiplantae</taxon>
        <taxon>Streptophyta</taxon>
        <taxon>Embryophyta</taxon>
        <taxon>Tracheophyta</taxon>
        <taxon>Spermatophyta</taxon>
        <taxon>Magnoliopsida</taxon>
        <taxon>eudicotyledons</taxon>
        <taxon>Gunneridae</taxon>
        <taxon>Pentapetalae</taxon>
        <taxon>rosids</taxon>
        <taxon>malvids</taxon>
        <taxon>Malvales</taxon>
        <taxon>Malvaceae</taxon>
        <taxon>Grewioideae</taxon>
        <taxon>Apeibeae</taxon>
        <taxon>Corchorus</taxon>
    </lineage>
</organism>
<evidence type="ECO:0000256" key="2">
    <source>
        <dbReference type="ARBA" id="ARBA00022695"/>
    </source>
</evidence>
<feature type="compositionally biased region" description="Basic and acidic residues" evidence="8">
    <location>
        <begin position="566"/>
        <end position="579"/>
    </location>
</feature>
<gene>
    <name evidence="10" type="ORF">CCACVL1_29483</name>
</gene>
<dbReference type="Gene3D" id="3.10.20.370">
    <property type="match status" value="1"/>
</dbReference>
<dbReference type="InterPro" id="IPR043502">
    <property type="entry name" value="DNA/RNA_pol_sf"/>
</dbReference>
<feature type="region of interest" description="Disordered" evidence="8">
    <location>
        <begin position="632"/>
        <end position="657"/>
    </location>
</feature>
<dbReference type="OrthoDB" id="415724at2759"/>
<keyword evidence="1" id="KW-0808">Transferase</keyword>
<evidence type="ECO:0000259" key="9">
    <source>
        <dbReference type="PROSITE" id="PS50158"/>
    </source>
</evidence>
<sequence length="1334" mass="151012">MVVGGGGGAASEFRERERRGQIGERVKVRKRMMEKKRTLSDVEEAAALLWDGEASVDGGIQGQQRHGAWWNKRRRLRFREAIVSVPSFDGRRGGANPSPHVPDSRTLRTLGSVPPDPDVATHGLEEHNGANEDHGDVIDGSLEEHGDGSTSDRPLLGEAAQHRPCDLEMPSHYRPRDITMPGHNRPRDMTLPGHNRPHDPLAIPLGPITRARAKRTRSRLFSCSFLYVYAAPIRIRRWFGVGYAPTPPLYKGSSISCVTNPIGDKLYKIGIKWYYEGEQDQTNLAFLLQTLMQRLDNLDTKFNAMAEDVQQVKDGQNQQAQPLQRANAARNNEEVHPPSPRQIARIDPMERLRQQELGGQAHNENMRPRRGIEREEPKDNIKYKIPKFNGRGSPSDYLEWESKLDMYFDYYPHAEPKRVQIATLEFTENALNWWNQLVQTRRRNLERPINTWLGLKSYMRKRFVPSFYTNGLYQELQSLRQGTRSVNEYYSEMMLLMSRAEVDEAPQATIARFMAGLNREIHDIVDMEQHYDVEELLQHALKAESQVKRYKKSFTSSSSSSWKTPIKKDDKSTKEKELAQKGTTPKTDFKSSSSSSSKNHVKCFKCHGFGHYAKDCVNKKVLFVNEQGEIESEDEEITLGSSGDGEDEVEVQTDDDSDDGAGFALKSLVARRTLSAYVKDDVNNQRENLFHTRIRNLDEHVSHLRCVLDVLRVEKLYANLKKCTFCTNKLVFLGFVVSSQGIEVDEEKIKAIKDWPTPTNVGQVRSFHGLAGFYRRFVKDFSTLAAPITSVMKKNAPFKWGDEQQEAFETLKEKLTNVPLLVLPNFNNTFEIECDASGVGIGAVLMQGGKPVAYFSEKLNGAALNYPTYDKELYALVRALQTWQHYLWPKELVIHTDHESLKYLRGQQKLNKRHAKWSEFIESFPYVVRYKQGKENVVADALSRRFSKMAHFIACTKTDDAINVANLFFKEIVTLHGMPRTIKTQHYMKNANKGRKEVIFEPGDWVWLHLRKERFPEKRKSKLLPRGDGPFQVLERINNNAYKLDLPSEYGNVSATFNVSDLSLFDSDADLRTNAFQGRGDDAPRAYHGLEEHNGANEDHGDVIDASLDEHGDGSTSDRPLLGEAAQHRPCDLEMPGHHRPRDMTMPGHNQPRDMTLPGHNRPHDPLAIPLGPITRAQAKRCSSVGRLGENNGANGDHVSNKHGDVMEVQEAAMVDPGLNQSLEEHGVGGITHAAQHRPHDRPSHAPSHGATGHNRLSHGASAHNRPFDPLAIPKGPMTRARAKRLKEALLGFVRSHLGGLESIEEQLENIEVDITKNNPIDSKMFTLLEIDDH</sequence>
<dbReference type="PROSITE" id="PS50158">
    <property type="entry name" value="ZF_CCHC"/>
    <property type="match status" value="1"/>
</dbReference>
<dbReference type="GO" id="GO:0004519">
    <property type="term" value="F:endonuclease activity"/>
    <property type="evidence" value="ECO:0007669"/>
    <property type="project" value="UniProtKB-KW"/>
</dbReference>
<dbReference type="GO" id="GO:0016787">
    <property type="term" value="F:hydrolase activity"/>
    <property type="evidence" value="ECO:0007669"/>
    <property type="project" value="UniProtKB-KW"/>
</dbReference>
<feature type="region of interest" description="Disordered" evidence="8">
    <location>
        <begin position="1"/>
        <end position="23"/>
    </location>
</feature>
<keyword evidence="11" id="KW-1185">Reference proteome</keyword>
<evidence type="ECO:0000256" key="5">
    <source>
        <dbReference type="ARBA" id="ARBA00022801"/>
    </source>
</evidence>
<evidence type="ECO:0000256" key="3">
    <source>
        <dbReference type="ARBA" id="ARBA00022722"/>
    </source>
</evidence>
<dbReference type="InterPro" id="IPR041373">
    <property type="entry name" value="RT_RNaseH"/>
</dbReference>
<dbReference type="GO" id="GO:0003676">
    <property type="term" value="F:nucleic acid binding"/>
    <property type="evidence" value="ECO:0007669"/>
    <property type="project" value="InterPro"/>
</dbReference>
<dbReference type="InterPro" id="IPR001878">
    <property type="entry name" value="Znf_CCHC"/>
</dbReference>
<keyword evidence="2" id="KW-0548">Nucleotidyltransferase</keyword>
<keyword evidence="4" id="KW-0255">Endonuclease</keyword>
<comment type="caution">
    <text evidence="10">The sequence shown here is derived from an EMBL/GenBank/DDBJ whole genome shotgun (WGS) entry which is preliminary data.</text>
</comment>
<dbReference type="Gene3D" id="4.10.60.10">
    <property type="entry name" value="Zinc finger, CCHC-type"/>
    <property type="match status" value="1"/>
</dbReference>
<dbReference type="SUPFAM" id="SSF57756">
    <property type="entry name" value="Retrovirus zinc finger-like domains"/>
    <property type="match status" value="1"/>
</dbReference>
<dbReference type="InterPro" id="IPR056924">
    <property type="entry name" value="SH3_Tf2-1"/>
</dbReference>
<keyword evidence="7" id="KW-0479">Metal-binding</keyword>
<feature type="domain" description="CCHC-type" evidence="9">
    <location>
        <begin position="602"/>
        <end position="616"/>
    </location>
</feature>
<feature type="region of interest" description="Disordered" evidence="8">
    <location>
        <begin position="89"/>
        <end position="154"/>
    </location>
</feature>